<name>A0A1G6Z4V9_9NOCA</name>
<evidence type="ECO:0000313" key="1">
    <source>
        <dbReference type="EMBL" id="SDD97323.1"/>
    </source>
</evidence>
<evidence type="ECO:0000313" key="2">
    <source>
        <dbReference type="Proteomes" id="UP000199417"/>
    </source>
</evidence>
<organism evidence="1 2">
    <name type="scientific">Rhodococcus tukisamuensis</name>
    <dbReference type="NCBI Taxonomy" id="168276"/>
    <lineage>
        <taxon>Bacteria</taxon>
        <taxon>Bacillati</taxon>
        <taxon>Actinomycetota</taxon>
        <taxon>Actinomycetes</taxon>
        <taxon>Mycobacteriales</taxon>
        <taxon>Nocardiaceae</taxon>
        <taxon>Rhodococcus</taxon>
    </lineage>
</organism>
<keyword evidence="2" id="KW-1185">Reference proteome</keyword>
<dbReference type="AlphaFoldDB" id="A0A1G6Z4V9"/>
<dbReference type="RefSeq" id="WP_169888383.1">
    <property type="nucleotide sequence ID" value="NZ_FNAB01000008.1"/>
</dbReference>
<proteinExistence type="predicted"/>
<reference evidence="1 2" key="1">
    <citation type="submission" date="2016-10" db="EMBL/GenBank/DDBJ databases">
        <authorList>
            <person name="de Groot N.N."/>
        </authorList>
    </citation>
    <scope>NUCLEOTIDE SEQUENCE [LARGE SCALE GENOMIC DNA]</scope>
    <source>
        <strain evidence="1 2">JCM 11308</strain>
    </source>
</reference>
<accession>A0A1G6Z4V9</accession>
<dbReference type="Proteomes" id="UP000199417">
    <property type="component" value="Unassembled WGS sequence"/>
</dbReference>
<gene>
    <name evidence="1" type="ORF">SAMN05444580_10899</name>
</gene>
<dbReference type="EMBL" id="FNAB01000008">
    <property type="protein sequence ID" value="SDD97323.1"/>
    <property type="molecule type" value="Genomic_DNA"/>
</dbReference>
<protein>
    <submittedName>
        <fullName evidence="1">Uncharacterized protein</fullName>
    </submittedName>
</protein>
<sequence>MPREARKQIGDRLDSVGCTTWHRQGSPLDSAGSTDFGFIRLTGSDDLIFGLLPLGS</sequence>